<keyword evidence="9" id="KW-0325">Glycoprotein</keyword>
<evidence type="ECO:0000256" key="3">
    <source>
        <dbReference type="ARBA" id="ARBA00015303"/>
    </source>
</evidence>
<keyword evidence="5" id="KW-0732">Signal</keyword>
<proteinExistence type="inferred from homology"/>
<dbReference type="Ensembl" id="ENSMGAT00000036096.1">
    <property type="protein sequence ID" value="ENSMGAP00000032181.1"/>
    <property type="gene ID" value="ENSMGAG00000006212.2"/>
</dbReference>
<keyword evidence="7 10" id="KW-1133">Transmembrane helix</keyword>
<dbReference type="Gene3D" id="3.40.630.10">
    <property type="entry name" value="Zn peptidases"/>
    <property type="match status" value="1"/>
</dbReference>
<evidence type="ECO:0000256" key="5">
    <source>
        <dbReference type="ARBA" id="ARBA00022729"/>
    </source>
</evidence>
<keyword evidence="13" id="KW-1185">Reference proteome</keyword>
<dbReference type="PANTHER" id="PTHR21092:SF0">
    <property type="entry name" value="NICASTRIN"/>
    <property type="match status" value="1"/>
</dbReference>
<dbReference type="GO" id="GO:0016485">
    <property type="term" value="P:protein processing"/>
    <property type="evidence" value="ECO:0007669"/>
    <property type="project" value="InterPro"/>
</dbReference>
<evidence type="ECO:0000313" key="12">
    <source>
        <dbReference type="Ensembl" id="ENSMGAP00000032181.1"/>
    </source>
</evidence>
<dbReference type="AlphaFoldDB" id="A0A803YK83"/>
<keyword evidence="4 10" id="KW-0812">Transmembrane</keyword>
<dbReference type="InterPro" id="IPR041084">
    <property type="entry name" value="Ncstrn_small"/>
</dbReference>
<evidence type="ECO:0000256" key="10">
    <source>
        <dbReference type="SAM" id="Phobius"/>
    </source>
</evidence>
<accession>A0A803YK83</accession>
<dbReference type="Proteomes" id="UP000001645">
    <property type="component" value="Chromosome 27"/>
</dbReference>
<dbReference type="Pfam" id="PF05450">
    <property type="entry name" value="Nicastrin"/>
    <property type="match status" value="1"/>
</dbReference>
<sequence>MAAMGRAGSRRGVTAVVGSCWVSLHAWCGPLPALLFAVLVAGSCEGNSVERKIYIPLNKTAPCVRLLNATHQIGCQSSISGDTGVIHVVEKEEDLNWVLADGPHPPYMILLDGSLFNRKVMQQLKGTSRVSGLAVSIAKPNPPQGFSPGLKCPNDGFGVYSKDYGPQYAHCNRTVWNPVGSGLSYEDFDFPIFLLEDANETQVIKQCYQDHNVPTDGSGPEYPLCAMQLFSHMHAVTSTVTCMRRNSIQNTFSINPETVCDPLLDYNVWSTLHPINSSEKVDPKKEFIMVATRETFDYIGSSRMVYDMEKDKFPLRLENIHSFVELNQVALRNDSILWMHTDPVSRLNATVEPQIKNLLDVLSNSSVGANVTLQEVGFSQSLPPSSFQRFLRARHIPGVVLTDHQASFQNRYYQSMYDTPENIQMQYPEGLSPEEALEYVTDTAKSLAEVATVVARALYRLAGGANDTSAIQADPKTITQMLYGFLIKMNNSWFQSIIKPDLKGILGDDVPQHYVAVSSPVNTTYLVQYVLANLTGTVVNLTKEECLNPEKAPNTEKEMYDYAWVQGSLDPNSTSRVPYCVRSTVRLSKALSPAFELREWGSTEYSTWTESRWKEIRARIFLVASKELEIITLVVGIAILVFSLVATHFINAKADVLFSIPRDPGAVAY</sequence>
<dbReference type="PANTHER" id="PTHR21092">
    <property type="entry name" value="NICASTRIN"/>
    <property type="match status" value="1"/>
</dbReference>
<evidence type="ECO:0000256" key="7">
    <source>
        <dbReference type="ARBA" id="ARBA00022989"/>
    </source>
</evidence>
<reference evidence="12" key="3">
    <citation type="submission" date="2025-09" db="UniProtKB">
        <authorList>
            <consortium name="Ensembl"/>
        </authorList>
    </citation>
    <scope>IDENTIFICATION</scope>
</reference>
<evidence type="ECO:0000256" key="6">
    <source>
        <dbReference type="ARBA" id="ARBA00022976"/>
    </source>
</evidence>
<evidence type="ECO:0000256" key="9">
    <source>
        <dbReference type="ARBA" id="ARBA00023180"/>
    </source>
</evidence>
<dbReference type="InterPro" id="IPR008710">
    <property type="entry name" value="Nicastrin"/>
</dbReference>
<feature type="transmembrane region" description="Helical" evidence="10">
    <location>
        <begin position="630"/>
        <end position="650"/>
    </location>
</feature>
<evidence type="ECO:0000256" key="2">
    <source>
        <dbReference type="ARBA" id="ARBA00007717"/>
    </source>
</evidence>
<dbReference type="CDD" id="cd03881">
    <property type="entry name" value="M28_Nicastrin"/>
    <property type="match status" value="1"/>
</dbReference>
<keyword evidence="6" id="KW-0914">Notch signaling pathway</keyword>
<gene>
    <name evidence="12" type="primary">NCSTN</name>
</gene>
<evidence type="ECO:0000256" key="4">
    <source>
        <dbReference type="ARBA" id="ARBA00022692"/>
    </source>
</evidence>
<dbReference type="Pfam" id="PF18266">
    <property type="entry name" value="Ncstrn_small"/>
    <property type="match status" value="1"/>
</dbReference>
<dbReference type="OrthoDB" id="755951at2759"/>
<dbReference type="SUPFAM" id="SSF53187">
    <property type="entry name" value="Zn-dependent exopeptidases"/>
    <property type="match status" value="1"/>
</dbReference>
<evidence type="ECO:0000256" key="1">
    <source>
        <dbReference type="ARBA" id="ARBA00004479"/>
    </source>
</evidence>
<keyword evidence="8 10" id="KW-0472">Membrane</keyword>
<evidence type="ECO:0000313" key="13">
    <source>
        <dbReference type="Proteomes" id="UP000001645"/>
    </source>
</evidence>
<organism evidence="12 13">
    <name type="scientific">Meleagris gallopavo</name>
    <name type="common">Wild turkey</name>
    <dbReference type="NCBI Taxonomy" id="9103"/>
    <lineage>
        <taxon>Eukaryota</taxon>
        <taxon>Metazoa</taxon>
        <taxon>Chordata</taxon>
        <taxon>Craniata</taxon>
        <taxon>Vertebrata</taxon>
        <taxon>Euteleostomi</taxon>
        <taxon>Archelosauria</taxon>
        <taxon>Archosauria</taxon>
        <taxon>Dinosauria</taxon>
        <taxon>Saurischia</taxon>
        <taxon>Theropoda</taxon>
        <taxon>Coelurosauria</taxon>
        <taxon>Aves</taxon>
        <taxon>Neognathae</taxon>
        <taxon>Galloanserae</taxon>
        <taxon>Galliformes</taxon>
        <taxon>Phasianidae</taxon>
        <taxon>Meleagridinae</taxon>
        <taxon>Meleagris</taxon>
    </lineage>
</organism>
<name>A0A803YK83_MELGA</name>
<comment type="subcellular location">
    <subcellularLocation>
        <location evidence="1">Membrane</location>
        <topology evidence="1">Single-pass type I membrane protein</topology>
    </subcellularLocation>
</comment>
<dbReference type="GO" id="GO:0007220">
    <property type="term" value="P:Notch receptor processing"/>
    <property type="evidence" value="ECO:0007669"/>
    <property type="project" value="TreeGrafter"/>
</dbReference>
<dbReference type="GO" id="GO:0005886">
    <property type="term" value="C:plasma membrane"/>
    <property type="evidence" value="ECO:0007669"/>
    <property type="project" value="UniProtKB-ARBA"/>
</dbReference>
<reference evidence="12" key="2">
    <citation type="submission" date="2025-08" db="UniProtKB">
        <authorList>
            <consortium name="Ensembl"/>
        </authorList>
    </citation>
    <scope>IDENTIFICATION</scope>
</reference>
<reference evidence="12 13" key="1">
    <citation type="journal article" date="2010" name="PLoS Biol.">
        <title>Multi-platform next-generation sequencing of the domestic turkey (Meleagris gallopavo): genome assembly and analysis.</title>
        <authorList>
            <person name="Dalloul R.A."/>
            <person name="Long J.A."/>
            <person name="Zimin A.V."/>
            <person name="Aslam L."/>
            <person name="Beal K."/>
            <person name="Blomberg L.A."/>
            <person name="Bouffard P."/>
            <person name="Burt D.W."/>
            <person name="Crasta O."/>
            <person name="Crooijmans R.P."/>
            <person name="Cooper K."/>
            <person name="Coulombe R.A."/>
            <person name="De S."/>
            <person name="Delany M.E."/>
            <person name="Dodgson J.B."/>
            <person name="Dong J.J."/>
            <person name="Evans C."/>
            <person name="Frederickson K.M."/>
            <person name="Flicek P."/>
            <person name="Florea L."/>
            <person name="Folkerts O."/>
            <person name="Groenen M.A."/>
            <person name="Harkins T.T."/>
            <person name="Herrero J."/>
            <person name="Hoffmann S."/>
            <person name="Megens H.J."/>
            <person name="Jiang A."/>
            <person name="de Jong P."/>
            <person name="Kaiser P."/>
            <person name="Kim H."/>
            <person name="Kim K.W."/>
            <person name="Kim S."/>
            <person name="Langenberger D."/>
            <person name="Lee M.K."/>
            <person name="Lee T."/>
            <person name="Mane S."/>
            <person name="Marcais G."/>
            <person name="Marz M."/>
            <person name="McElroy A.P."/>
            <person name="Modise T."/>
            <person name="Nefedov M."/>
            <person name="Notredame C."/>
            <person name="Paton I.R."/>
            <person name="Payne W.S."/>
            <person name="Pertea G."/>
            <person name="Prickett D."/>
            <person name="Puiu D."/>
            <person name="Qioa D."/>
            <person name="Raineri E."/>
            <person name="Ruffier M."/>
            <person name="Salzberg S.L."/>
            <person name="Schatz M.C."/>
            <person name="Scheuring C."/>
            <person name="Schmidt C.J."/>
            <person name="Schroeder S."/>
            <person name="Searle S.M."/>
            <person name="Smith E.J."/>
            <person name="Smith J."/>
            <person name="Sonstegard T.S."/>
            <person name="Stadler P.F."/>
            <person name="Tafer H."/>
            <person name="Tu Z.J."/>
            <person name="Van Tassell C.P."/>
            <person name="Vilella A.J."/>
            <person name="Williams K.P."/>
            <person name="Yorke J.A."/>
            <person name="Zhang L."/>
            <person name="Zhang H.B."/>
            <person name="Zhang X."/>
            <person name="Zhang Y."/>
            <person name="Reed K.M."/>
        </authorList>
    </citation>
    <scope>NUCLEOTIDE SEQUENCE [LARGE SCALE GENOMIC DNA]</scope>
</reference>
<comment type="similarity">
    <text evidence="2">Belongs to the nicastrin family.</text>
</comment>
<dbReference type="Bgee" id="ENSMGAG00000006212">
    <property type="expression patterns" value="Expressed in liver and 17 other cell types or tissues"/>
</dbReference>
<protein>
    <recommendedName>
        <fullName evidence="3">Nicastrin</fullName>
    </recommendedName>
</protein>
<dbReference type="GO" id="GO:0007219">
    <property type="term" value="P:Notch signaling pathway"/>
    <property type="evidence" value="ECO:0007669"/>
    <property type="project" value="UniProtKB-KW"/>
</dbReference>
<evidence type="ECO:0000256" key="8">
    <source>
        <dbReference type="ARBA" id="ARBA00023136"/>
    </source>
</evidence>
<dbReference type="GeneTree" id="ENSGT00390000014633"/>
<feature type="domain" description="Nicastrin small lobe" evidence="11">
    <location>
        <begin position="62"/>
        <end position="235"/>
    </location>
</feature>
<evidence type="ECO:0000259" key="11">
    <source>
        <dbReference type="Pfam" id="PF18266"/>
    </source>
</evidence>